<accession>A0AB36TD48</accession>
<dbReference type="RefSeq" id="WP_003514888.1">
    <property type="nucleotide sequence ID" value="NZ_CP013828.1"/>
</dbReference>
<evidence type="ECO:0000313" key="3">
    <source>
        <dbReference type="Proteomes" id="UP000223596"/>
    </source>
</evidence>
<gene>
    <name evidence="2" type="ORF">M972_11581</name>
</gene>
<dbReference type="EMBL" id="PDBW01000001">
    <property type="protein sequence ID" value="PFH01837.1"/>
    <property type="molecule type" value="Genomic_DNA"/>
</dbReference>
<feature type="region of interest" description="Disordered" evidence="1">
    <location>
        <begin position="30"/>
        <end position="66"/>
    </location>
</feature>
<feature type="compositionally biased region" description="Polar residues" evidence="1">
    <location>
        <begin position="45"/>
        <end position="64"/>
    </location>
</feature>
<name>A0AB36TD48_ACETH</name>
<sequence length="97" mass="10876">MNRKLVKPVLFVIFSLSLTAIITGCLLSPKSQTNRNINKDKISAKESQSTLEQTGNETHASETNISEEDISEAKAILQKHFKAIKMPAILLIKYYIK</sequence>
<dbReference type="Proteomes" id="UP000223596">
    <property type="component" value="Unassembled WGS sequence"/>
</dbReference>
<evidence type="ECO:0008006" key="4">
    <source>
        <dbReference type="Google" id="ProtNLM"/>
    </source>
</evidence>
<evidence type="ECO:0000256" key="1">
    <source>
        <dbReference type="SAM" id="MobiDB-lite"/>
    </source>
</evidence>
<protein>
    <recommendedName>
        <fullName evidence="4">Lipoprotein</fullName>
    </recommendedName>
</protein>
<organism evidence="2 3">
    <name type="scientific">Acetivibrio thermocellus AD2</name>
    <dbReference type="NCBI Taxonomy" id="1138384"/>
    <lineage>
        <taxon>Bacteria</taxon>
        <taxon>Bacillati</taxon>
        <taxon>Bacillota</taxon>
        <taxon>Clostridia</taxon>
        <taxon>Eubacteriales</taxon>
        <taxon>Oscillospiraceae</taxon>
        <taxon>Acetivibrio</taxon>
    </lineage>
</organism>
<dbReference type="PROSITE" id="PS51257">
    <property type="entry name" value="PROKAR_LIPOPROTEIN"/>
    <property type="match status" value="1"/>
</dbReference>
<evidence type="ECO:0000313" key="2">
    <source>
        <dbReference type="EMBL" id="PFH01837.1"/>
    </source>
</evidence>
<proteinExistence type="predicted"/>
<dbReference type="AlphaFoldDB" id="A0AB36TD48"/>
<dbReference type="GeneID" id="35804133"/>
<comment type="caution">
    <text evidence="2">The sequence shown here is derived from an EMBL/GenBank/DDBJ whole genome shotgun (WGS) entry which is preliminary data.</text>
</comment>
<reference evidence="2 3" key="1">
    <citation type="submission" date="2017-09" db="EMBL/GenBank/DDBJ databases">
        <title>Evaluation of Pacific Biosciences Sequencing Technology to Finishing C. thermocellum Genome Sequences.</title>
        <authorList>
            <person name="Brown S."/>
        </authorList>
    </citation>
    <scope>NUCLEOTIDE SEQUENCE [LARGE SCALE GENOMIC DNA]</scope>
    <source>
        <strain evidence="2 3">AD2</strain>
    </source>
</reference>